<dbReference type="GO" id="GO:0071111">
    <property type="term" value="F:cyclic-guanylate-specific phosphodiesterase activity"/>
    <property type="evidence" value="ECO:0007669"/>
    <property type="project" value="UniProtKB-EC"/>
</dbReference>
<proteinExistence type="predicted"/>
<dbReference type="InterPro" id="IPR001633">
    <property type="entry name" value="EAL_dom"/>
</dbReference>
<dbReference type="PROSITE" id="PS50887">
    <property type="entry name" value="GGDEF"/>
    <property type="match status" value="1"/>
</dbReference>
<dbReference type="Gene3D" id="3.30.70.270">
    <property type="match status" value="1"/>
</dbReference>
<dbReference type="Gene3D" id="3.30.450.20">
    <property type="entry name" value="PAS domain"/>
    <property type="match status" value="1"/>
</dbReference>
<dbReference type="CDD" id="cd01949">
    <property type="entry name" value="GGDEF"/>
    <property type="match status" value="1"/>
</dbReference>
<dbReference type="Gene3D" id="3.20.20.450">
    <property type="entry name" value="EAL domain"/>
    <property type="match status" value="1"/>
</dbReference>
<dbReference type="GO" id="GO:0000160">
    <property type="term" value="P:phosphorelay signal transduction system"/>
    <property type="evidence" value="ECO:0007669"/>
    <property type="project" value="InterPro"/>
</dbReference>
<feature type="domain" description="GGDEF" evidence="6">
    <location>
        <begin position="295"/>
        <end position="428"/>
    </location>
</feature>
<dbReference type="InterPro" id="IPR035965">
    <property type="entry name" value="PAS-like_dom_sf"/>
</dbReference>
<dbReference type="Pfam" id="PF00563">
    <property type="entry name" value="EAL"/>
    <property type="match status" value="1"/>
</dbReference>
<dbReference type="PROSITE" id="PS50883">
    <property type="entry name" value="EAL"/>
    <property type="match status" value="1"/>
</dbReference>
<dbReference type="PROSITE" id="PS50112">
    <property type="entry name" value="PAS"/>
    <property type="match status" value="1"/>
</dbReference>
<feature type="modified residue" description="4-aspartylphosphate" evidence="2">
    <location>
        <position position="58"/>
    </location>
</feature>
<dbReference type="FunFam" id="3.30.70.270:FF:000001">
    <property type="entry name" value="Diguanylate cyclase domain protein"/>
    <property type="match status" value="1"/>
</dbReference>
<dbReference type="AlphaFoldDB" id="A0A8J6QS46"/>
<dbReference type="NCBIfam" id="TIGR00254">
    <property type="entry name" value="GGDEF"/>
    <property type="match status" value="1"/>
</dbReference>
<dbReference type="InterPro" id="IPR043128">
    <property type="entry name" value="Rev_trsase/Diguanyl_cyclase"/>
</dbReference>
<dbReference type="InterPro" id="IPR000014">
    <property type="entry name" value="PAS"/>
</dbReference>
<evidence type="ECO:0000259" key="4">
    <source>
        <dbReference type="PROSITE" id="PS50112"/>
    </source>
</evidence>
<evidence type="ECO:0000313" key="7">
    <source>
        <dbReference type="EMBL" id="MBD1401468.1"/>
    </source>
</evidence>
<sequence>MNNLVNRILVVEDELSHAKAIKRYLLAYADQFEVSVADSLQECRHQISTFCPDILLLDLNLPDGQAIEYLKSTDDKRSYPVLIMTAQGSEELAVEAIKAGALDYIVKTPETFSAMPRIVERSLREWSALQDRQRADAEAGQARQEWETTFDAMSEVITIHDKQMRIVRANAAAYHMTGATPGELIGQRCCEALWSKTSICSECPQVQTIWDGKSHCGMVHHQHNERIFEVTTTPFPASSDLEYYIHVARDITTQKKYEKQLEFQATHDLLTGLTNRVLLKDRLDQAISYAKRSGRYVALVLLDLDRFKVVNDTLGHALGDELLCHVAIRLKKAVRDTDTVARFGGDEFVVMLTQVCDKNDVMAVFDNISEALTAPYELGARRFNLSASFGVSLYPDHSDDSDTLIRYADIAMYQAKKSGNSCAIYTSDMGLEGVDTLELENDLHQAVEHHQLSLHYQPKVNLRTGQIAGCEALLRWQHPQRGMIPPAKFIPIAEQTGLIVPIGRWVIEEACRQSLSWLAAGLPPIRIAVNLSARQFRLGDLAETVKEILDQFGVSSDLLELELTESMIMDDPERARKTLHELKHLGLHLSLDDFGTGYSSLNYLRRFPVDSLKIDQSFIHDVTTDPSGASVVASIVDIAHNLNLNAIAEGVETRDQLEFLVANDCDAVQGYLFSKPLPVPEFTALLAEEKCWFAVAD</sequence>
<dbReference type="RefSeq" id="WP_191157100.1">
    <property type="nucleotide sequence ID" value="NZ_JACWUN010000015.1"/>
</dbReference>
<dbReference type="InterPro" id="IPR000160">
    <property type="entry name" value="GGDEF_dom"/>
</dbReference>
<evidence type="ECO:0000256" key="2">
    <source>
        <dbReference type="PROSITE-ProRule" id="PRU00169"/>
    </source>
</evidence>
<gene>
    <name evidence="7" type="ORF">ICT70_12410</name>
</gene>
<evidence type="ECO:0000256" key="1">
    <source>
        <dbReference type="ARBA" id="ARBA00051114"/>
    </source>
</evidence>
<comment type="caution">
    <text evidence="7">The sequence shown here is derived from an EMBL/GenBank/DDBJ whole genome shotgun (WGS) entry which is preliminary data.</text>
</comment>
<dbReference type="SUPFAM" id="SSF52172">
    <property type="entry name" value="CheY-like"/>
    <property type="match status" value="1"/>
</dbReference>
<dbReference type="SMART" id="SM00052">
    <property type="entry name" value="EAL"/>
    <property type="match status" value="1"/>
</dbReference>
<dbReference type="Pfam" id="PF00072">
    <property type="entry name" value="Response_reg"/>
    <property type="match status" value="1"/>
</dbReference>
<dbReference type="GO" id="GO:0071732">
    <property type="term" value="P:cellular response to nitric oxide"/>
    <property type="evidence" value="ECO:0007669"/>
    <property type="project" value="UniProtKB-ARBA"/>
</dbReference>
<dbReference type="Pfam" id="PF00990">
    <property type="entry name" value="GGDEF"/>
    <property type="match status" value="1"/>
</dbReference>
<keyword evidence="2" id="KW-0597">Phosphoprotein</keyword>
<dbReference type="InterPro" id="IPR029787">
    <property type="entry name" value="Nucleotide_cyclase"/>
</dbReference>
<evidence type="ECO:0000259" key="5">
    <source>
        <dbReference type="PROSITE" id="PS50883"/>
    </source>
</evidence>
<dbReference type="NCBIfam" id="TIGR00229">
    <property type="entry name" value="sensory_box"/>
    <property type="match status" value="1"/>
</dbReference>
<dbReference type="InterPro" id="IPR052155">
    <property type="entry name" value="Biofilm_reg_signaling"/>
</dbReference>
<evidence type="ECO:0000259" key="3">
    <source>
        <dbReference type="PROSITE" id="PS50110"/>
    </source>
</evidence>
<dbReference type="Gene3D" id="3.40.50.2300">
    <property type="match status" value="1"/>
</dbReference>
<dbReference type="EMBL" id="JACWUN010000015">
    <property type="protein sequence ID" value="MBD1401468.1"/>
    <property type="molecule type" value="Genomic_DNA"/>
</dbReference>
<comment type="catalytic activity">
    <reaction evidence="1">
        <text>3',3'-c-di-GMP + H2O = 5'-phosphoguanylyl(3'-&gt;5')guanosine + H(+)</text>
        <dbReference type="Rhea" id="RHEA:24902"/>
        <dbReference type="ChEBI" id="CHEBI:15377"/>
        <dbReference type="ChEBI" id="CHEBI:15378"/>
        <dbReference type="ChEBI" id="CHEBI:58754"/>
        <dbReference type="ChEBI" id="CHEBI:58805"/>
        <dbReference type="EC" id="3.1.4.52"/>
    </reaction>
    <physiologicalReaction direction="left-to-right" evidence="1">
        <dbReference type="Rhea" id="RHEA:24903"/>
    </physiologicalReaction>
</comment>
<dbReference type="Pfam" id="PF08448">
    <property type="entry name" value="PAS_4"/>
    <property type="match status" value="1"/>
</dbReference>
<dbReference type="SMART" id="SM00267">
    <property type="entry name" value="GGDEF"/>
    <property type="match status" value="1"/>
</dbReference>
<feature type="domain" description="Response regulatory" evidence="3">
    <location>
        <begin position="7"/>
        <end position="122"/>
    </location>
</feature>
<dbReference type="SUPFAM" id="SSF55785">
    <property type="entry name" value="PYP-like sensor domain (PAS domain)"/>
    <property type="match status" value="1"/>
</dbReference>
<reference evidence="7" key="1">
    <citation type="submission" date="2020-09" db="EMBL/GenBank/DDBJ databases">
        <title>Pelobacter alkaliphilus sp. nov., a novel anaerobic arsenate-reducing bacterium from terrestrial mud volcano.</title>
        <authorList>
            <person name="Khomyakova M.A."/>
            <person name="Merkel A.Y."/>
            <person name="Slobodkin A.I."/>
        </authorList>
    </citation>
    <scope>NUCLEOTIDE SEQUENCE</scope>
    <source>
        <strain evidence="7">M08fum</strain>
    </source>
</reference>
<dbReference type="InterPro" id="IPR011006">
    <property type="entry name" value="CheY-like_superfamily"/>
</dbReference>
<accession>A0A8J6QS46</accession>
<dbReference type="SMART" id="SM00448">
    <property type="entry name" value="REC"/>
    <property type="match status" value="1"/>
</dbReference>
<dbReference type="InterPro" id="IPR001789">
    <property type="entry name" value="Sig_transdc_resp-reg_receiver"/>
</dbReference>
<dbReference type="PANTHER" id="PTHR44757">
    <property type="entry name" value="DIGUANYLATE CYCLASE DGCP"/>
    <property type="match status" value="1"/>
</dbReference>
<feature type="domain" description="PAS" evidence="4">
    <location>
        <begin position="142"/>
        <end position="187"/>
    </location>
</feature>
<dbReference type="Proteomes" id="UP000632828">
    <property type="component" value="Unassembled WGS sequence"/>
</dbReference>
<dbReference type="InterPro" id="IPR035919">
    <property type="entry name" value="EAL_sf"/>
</dbReference>
<dbReference type="PROSITE" id="PS50110">
    <property type="entry name" value="RESPONSE_REGULATORY"/>
    <property type="match status" value="1"/>
</dbReference>
<dbReference type="FunFam" id="3.20.20.450:FF:000001">
    <property type="entry name" value="Cyclic di-GMP phosphodiesterase yahA"/>
    <property type="match status" value="1"/>
</dbReference>
<feature type="domain" description="EAL" evidence="5">
    <location>
        <begin position="436"/>
        <end position="690"/>
    </location>
</feature>
<dbReference type="SUPFAM" id="SSF141868">
    <property type="entry name" value="EAL domain-like"/>
    <property type="match status" value="1"/>
</dbReference>
<keyword evidence="8" id="KW-1185">Reference proteome</keyword>
<dbReference type="InterPro" id="IPR013656">
    <property type="entry name" value="PAS_4"/>
</dbReference>
<dbReference type="CDD" id="cd01948">
    <property type="entry name" value="EAL"/>
    <property type="match status" value="1"/>
</dbReference>
<name>A0A8J6QS46_9BACT</name>
<protein>
    <submittedName>
        <fullName evidence="7">EAL domain-containing protein</fullName>
    </submittedName>
</protein>
<organism evidence="7 8">
    <name type="scientific">Pelovirga terrestris</name>
    <dbReference type="NCBI Taxonomy" id="2771352"/>
    <lineage>
        <taxon>Bacteria</taxon>
        <taxon>Pseudomonadati</taxon>
        <taxon>Thermodesulfobacteriota</taxon>
        <taxon>Desulfuromonadia</taxon>
        <taxon>Geobacterales</taxon>
        <taxon>Geobacteraceae</taxon>
        <taxon>Pelovirga</taxon>
    </lineage>
</organism>
<evidence type="ECO:0000259" key="6">
    <source>
        <dbReference type="PROSITE" id="PS50887"/>
    </source>
</evidence>
<dbReference type="PANTHER" id="PTHR44757:SF2">
    <property type="entry name" value="BIOFILM ARCHITECTURE MAINTENANCE PROTEIN MBAA"/>
    <property type="match status" value="1"/>
</dbReference>
<evidence type="ECO:0000313" key="8">
    <source>
        <dbReference type="Proteomes" id="UP000632828"/>
    </source>
</evidence>
<dbReference type="SUPFAM" id="SSF55073">
    <property type="entry name" value="Nucleotide cyclase"/>
    <property type="match status" value="1"/>
</dbReference>